<gene>
    <name evidence="1" type="ORF">CWATWH0003_2611</name>
</gene>
<evidence type="ECO:0000313" key="2">
    <source>
        <dbReference type="Proteomes" id="UP000003477"/>
    </source>
</evidence>
<protein>
    <submittedName>
        <fullName evidence="1">Uncharacterized protein</fullName>
    </submittedName>
</protein>
<reference evidence="1 2" key="1">
    <citation type="journal article" date="2011" name="Front. Microbiol.">
        <title>Two Strains of Crocosphaera watsonii with Highly Conserved Genomes are Distinguished by Strain-Specific Features.</title>
        <authorList>
            <person name="Bench S.R."/>
            <person name="Ilikchyan I.N."/>
            <person name="Tripp H.J."/>
            <person name="Zehr J.P."/>
        </authorList>
    </citation>
    <scope>NUCLEOTIDE SEQUENCE [LARGE SCALE GENOMIC DNA]</scope>
    <source>
        <strain evidence="1 2">WH 0003</strain>
    </source>
</reference>
<proteinExistence type="predicted"/>
<dbReference type="GeneID" id="88766271"/>
<dbReference type="AlphaFoldDB" id="G5J546"/>
<accession>G5J546</accession>
<organism evidence="1 2">
    <name type="scientific">Crocosphaera watsonii WH 0003</name>
    <dbReference type="NCBI Taxonomy" id="423471"/>
    <lineage>
        <taxon>Bacteria</taxon>
        <taxon>Bacillati</taxon>
        <taxon>Cyanobacteriota</taxon>
        <taxon>Cyanophyceae</taxon>
        <taxon>Oscillatoriophycideae</taxon>
        <taxon>Chroococcales</taxon>
        <taxon>Aphanothecaceae</taxon>
        <taxon>Crocosphaera</taxon>
    </lineage>
</organism>
<name>G5J546_CROWT</name>
<dbReference type="Proteomes" id="UP000003477">
    <property type="component" value="Unassembled WGS sequence"/>
</dbReference>
<dbReference type="RefSeq" id="WP_007310802.1">
    <property type="nucleotide sequence ID" value="NZ_AESD01000384.1"/>
</dbReference>
<evidence type="ECO:0000313" key="1">
    <source>
        <dbReference type="EMBL" id="EHJ12685.1"/>
    </source>
</evidence>
<sequence>MQIAKFKQIKQIFELKDDELYGYTVEADGTLTLQKIKEYEILAEEGLKEVYDNEPEGLWEQCLES</sequence>
<dbReference type="EMBL" id="AESD01000384">
    <property type="protein sequence ID" value="EHJ12685.1"/>
    <property type="molecule type" value="Genomic_DNA"/>
</dbReference>
<comment type="caution">
    <text evidence="1">The sequence shown here is derived from an EMBL/GenBank/DDBJ whole genome shotgun (WGS) entry which is preliminary data.</text>
</comment>
<dbReference type="PATRIC" id="fig|423471.3.peg.2457"/>